<feature type="transmembrane region" description="Helical" evidence="8">
    <location>
        <begin position="160"/>
        <end position="181"/>
    </location>
</feature>
<feature type="transmembrane region" description="Helical" evidence="8">
    <location>
        <begin position="92"/>
        <end position="113"/>
    </location>
</feature>
<dbReference type="Proteomes" id="UP000063718">
    <property type="component" value="Unassembled WGS sequence"/>
</dbReference>
<keyword evidence="3" id="KW-1003">Cell membrane</keyword>
<dbReference type="CDD" id="cd06579">
    <property type="entry name" value="TM_PBP1_transp_AraH_like"/>
    <property type="match status" value="1"/>
</dbReference>
<keyword evidence="5 8" id="KW-0812">Transmembrane</keyword>
<protein>
    <submittedName>
        <fullName evidence="9">Ribose/xylose/arabinose/galactoside ABC-type transport systems, permease components</fullName>
    </submittedName>
</protein>
<dbReference type="Pfam" id="PF02653">
    <property type="entry name" value="BPD_transp_2"/>
    <property type="match status" value="1"/>
</dbReference>
<organism evidence="9">
    <name type="scientific">Moorella thermoacetica Y72</name>
    <dbReference type="NCBI Taxonomy" id="1325331"/>
    <lineage>
        <taxon>Bacteria</taxon>
        <taxon>Bacillati</taxon>
        <taxon>Bacillota</taxon>
        <taxon>Clostridia</taxon>
        <taxon>Neomoorellales</taxon>
        <taxon>Neomoorellaceae</taxon>
        <taxon>Neomoorella</taxon>
    </lineage>
</organism>
<keyword evidence="2" id="KW-0813">Transport</keyword>
<feature type="transmembrane region" description="Helical" evidence="8">
    <location>
        <begin position="43"/>
        <end position="62"/>
    </location>
</feature>
<dbReference type="GO" id="GO:0005886">
    <property type="term" value="C:plasma membrane"/>
    <property type="evidence" value="ECO:0007669"/>
    <property type="project" value="UniProtKB-SubCell"/>
</dbReference>
<evidence type="ECO:0000256" key="1">
    <source>
        <dbReference type="ARBA" id="ARBA00004651"/>
    </source>
</evidence>
<feature type="transmembrane region" description="Helical" evidence="8">
    <location>
        <begin position="14"/>
        <end position="31"/>
    </location>
</feature>
<keyword evidence="7 8" id="KW-0472">Membrane</keyword>
<dbReference type="PANTHER" id="PTHR32196">
    <property type="entry name" value="ABC TRANSPORTER PERMEASE PROTEIN YPHD-RELATED-RELATED"/>
    <property type="match status" value="1"/>
</dbReference>
<feature type="transmembrane region" description="Helical" evidence="8">
    <location>
        <begin position="119"/>
        <end position="139"/>
    </location>
</feature>
<sequence length="313" mass="32727">MSLRNKLNRVNERYGTLLILILMIVIITILYPGFFSTANLTNIVRQISIIAIIAFGATFVIITGGIDLSAGSIVGITSVIVASLAHPGMYPVIIPIIVGMAVGSLAGVINGVLITKTKIPPFIATLGMMIAARGAALIYSDGRPIGNFTRTFEFIGGGDFLGIPVPIIIVAMLLILSHLLLNNTIFGLYTYAIGSNEQAAMISGINVNKYKVLIYIYAGLMSSIAAIVLTSRISSGQPLAGTGFEMDAIAAAVIGGTSLSGGVGTIPGTFMGALIIGILNNALDLLGVSAYWQQVFKGAIIVGAVVLDQRRKK</sequence>
<evidence type="ECO:0000256" key="7">
    <source>
        <dbReference type="ARBA" id="ARBA00023136"/>
    </source>
</evidence>
<feature type="transmembrane region" description="Helical" evidence="8">
    <location>
        <begin position="212"/>
        <end position="229"/>
    </location>
</feature>
<dbReference type="EMBL" id="DF238840">
    <property type="protein sequence ID" value="GAF27327.1"/>
    <property type="molecule type" value="Genomic_DNA"/>
</dbReference>
<dbReference type="PANTHER" id="PTHR32196:SF21">
    <property type="entry name" value="ABC TRANSPORTER PERMEASE PROTEIN YPHD-RELATED"/>
    <property type="match status" value="1"/>
</dbReference>
<proteinExistence type="predicted"/>
<evidence type="ECO:0000256" key="3">
    <source>
        <dbReference type="ARBA" id="ARBA00022475"/>
    </source>
</evidence>
<dbReference type="RefSeq" id="WP_036372594.1">
    <property type="nucleotide sequence ID" value="NZ_DF238840.1"/>
</dbReference>
<name>A0A0S6UFP6_NEOTH</name>
<feature type="transmembrane region" description="Helical" evidence="8">
    <location>
        <begin position="249"/>
        <end position="278"/>
    </location>
</feature>
<accession>A0A0S6UFP6</accession>
<reference evidence="9" key="1">
    <citation type="journal article" date="2014" name="Gene">
        <title>Genome-guided analysis of transformation efficiency and carbon dioxide assimilation by Moorella thermoacetica Y72.</title>
        <authorList>
            <person name="Tsukahara K."/>
            <person name="Kita A."/>
            <person name="Nakashimada Y."/>
            <person name="Hoshino T."/>
            <person name="Murakami K."/>
        </authorList>
    </citation>
    <scope>NUCLEOTIDE SEQUENCE [LARGE SCALE GENOMIC DNA]</scope>
    <source>
        <strain evidence="9">Y72</strain>
    </source>
</reference>
<keyword evidence="6 8" id="KW-1133">Transmembrane helix</keyword>
<dbReference type="InterPro" id="IPR001851">
    <property type="entry name" value="ABC_transp_permease"/>
</dbReference>
<feature type="transmembrane region" description="Helical" evidence="8">
    <location>
        <begin position="290"/>
        <end position="307"/>
    </location>
</feature>
<evidence type="ECO:0000256" key="8">
    <source>
        <dbReference type="SAM" id="Phobius"/>
    </source>
</evidence>
<keyword evidence="4" id="KW-0997">Cell inner membrane</keyword>
<gene>
    <name evidence="9" type="ORF">MTY_2668</name>
</gene>
<dbReference type="AlphaFoldDB" id="A0A0S6UFP6"/>
<comment type="subcellular location">
    <subcellularLocation>
        <location evidence="1">Cell membrane</location>
        <topology evidence="1">Multi-pass membrane protein</topology>
    </subcellularLocation>
</comment>
<evidence type="ECO:0000256" key="4">
    <source>
        <dbReference type="ARBA" id="ARBA00022519"/>
    </source>
</evidence>
<evidence type="ECO:0000313" key="9">
    <source>
        <dbReference type="EMBL" id="GAF27327.1"/>
    </source>
</evidence>
<evidence type="ECO:0000256" key="5">
    <source>
        <dbReference type="ARBA" id="ARBA00022692"/>
    </source>
</evidence>
<evidence type="ECO:0000256" key="6">
    <source>
        <dbReference type="ARBA" id="ARBA00022989"/>
    </source>
</evidence>
<evidence type="ECO:0000256" key="2">
    <source>
        <dbReference type="ARBA" id="ARBA00022448"/>
    </source>
</evidence>
<dbReference type="GO" id="GO:0022857">
    <property type="term" value="F:transmembrane transporter activity"/>
    <property type="evidence" value="ECO:0007669"/>
    <property type="project" value="InterPro"/>
</dbReference>